<evidence type="ECO:0000313" key="3">
    <source>
        <dbReference type="Proteomes" id="UP000647587"/>
    </source>
</evidence>
<name>A0ABQ2F2E1_9DEIO</name>
<dbReference type="Proteomes" id="UP000647587">
    <property type="component" value="Unassembled WGS sequence"/>
</dbReference>
<evidence type="ECO:0000259" key="1">
    <source>
        <dbReference type="PROSITE" id="PS50994"/>
    </source>
</evidence>
<reference evidence="3" key="1">
    <citation type="journal article" date="2019" name="Int. J. Syst. Evol. Microbiol.">
        <title>The Global Catalogue of Microorganisms (GCM) 10K type strain sequencing project: providing services to taxonomists for standard genome sequencing and annotation.</title>
        <authorList>
            <consortium name="The Broad Institute Genomics Platform"/>
            <consortium name="The Broad Institute Genome Sequencing Center for Infectious Disease"/>
            <person name="Wu L."/>
            <person name="Ma J."/>
        </authorList>
    </citation>
    <scope>NUCLEOTIDE SEQUENCE [LARGE SCALE GENOMIC DNA]</scope>
    <source>
        <strain evidence="3">JCM 30331</strain>
    </source>
</reference>
<dbReference type="NCBIfam" id="NF033516">
    <property type="entry name" value="transpos_IS3"/>
    <property type="match status" value="1"/>
</dbReference>
<protein>
    <submittedName>
        <fullName evidence="2">Transposase</fullName>
    </submittedName>
</protein>
<dbReference type="InterPro" id="IPR050900">
    <property type="entry name" value="Transposase_IS3/IS150/IS904"/>
</dbReference>
<dbReference type="InterPro" id="IPR001584">
    <property type="entry name" value="Integrase_cat-core"/>
</dbReference>
<dbReference type="InterPro" id="IPR036397">
    <property type="entry name" value="RNaseH_sf"/>
</dbReference>
<organism evidence="2 3">
    <name type="scientific">Deinococcus malanensis</name>
    <dbReference type="NCBI Taxonomy" id="1706855"/>
    <lineage>
        <taxon>Bacteria</taxon>
        <taxon>Thermotogati</taxon>
        <taxon>Deinococcota</taxon>
        <taxon>Deinococci</taxon>
        <taxon>Deinococcales</taxon>
        <taxon>Deinococcaceae</taxon>
        <taxon>Deinococcus</taxon>
    </lineage>
</organism>
<evidence type="ECO:0000313" key="2">
    <source>
        <dbReference type="EMBL" id="GGK44190.1"/>
    </source>
</evidence>
<sequence length="291" mass="33559">MKYPFIHVMRQQFPLRVLCRVLGVTESGYHSWRIRPHTRADNDQELLEKVHEAHQASQGRYGAPRIHVELRAQGVVCSRRRVGRVMRQAGLRGKGKRKYKSTTNSDHAFPLAENLLERNFVVKAPNTVYASDMTYVPTREGWLYLAVVMDLYSRRVVGWAMGSRLTTDLPLSALRMAYQTRRPEPGVIQHSDRGSQYASRRYQQALRSMGMTCSMSRKGDCYDNAVVESFFSSLKREETDGAGYVTRMEAQQRIFVFLEVWYNRKRRHSTLGYLSPAEFEAHHLARQPAAA</sequence>
<dbReference type="PANTHER" id="PTHR46889:SF4">
    <property type="entry name" value="TRANSPOSASE INSO FOR INSERTION SEQUENCE ELEMENT IS911B-RELATED"/>
    <property type="match status" value="1"/>
</dbReference>
<dbReference type="PROSITE" id="PS50994">
    <property type="entry name" value="INTEGRASE"/>
    <property type="match status" value="1"/>
</dbReference>
<dbReference type="Pfam" id="PF13276">
    <property type="entry name" value="HTH_21"/>
    <property type="match status" value="1"/>
</dbReference>
<proteinExistence type="predicted"/>
<dbReference type="Gene3D" id="3.30.420.10">
    <property type="entry name" value="Ribonuclease H-like superfamily/Ribonuclease H"/>
    <property type="match status" value="1"/>
</dbReference>
<dbReference type="InterPro" id="IPR025948">
    <property type="entry name" value="HTH-like_dom"/>
</dbReference>
<accession>A0ABQ2F2E1</accession>
<feature type="domain" description="Integrase catalytic" evidence="1">
    <location>
        <begin position="121"/>
        <end position="284"/>
    </location>
</feature>
<comment type="caution">
    <text evidence="2">The sequence shown here is derived from an EMBL/GenBank/DDBJ whole genome shotgun (WGS) entry which is preliminary data.</text>
</comment>
<dbReference type="Pfam" id="PF13333">
    <property type="entry name" value="rve_2"/>
    <property type="match status" value="1"/>
</dbReference>
<dbReference type="InterPro" id="IPR048020">
    <property type="entry name" value="Transpos_IS3"/>
</dbReference>
<dbReference type="InterPro" id="IPR012337">
    <property type="entry name" value="RNaseH-like_sf"/>
</dbReference>
<dbReference type="SUPFAM" id="SSF53098">
    <property type="entry name" value="Ribonuclease H-like"/>
    <property type="match status" value="1"/>
</dbReference>
<dbReference type="PANTHER" id="PTHR46889">
    <property type="entry name" value="TRANSPOSASE INSF FOR INSERTION SEQUENCE IS3B-RELATED"/>
    <property type="match status" value="1"/>
</dbReference>
<dbReference type="EMBL" id="BMPP01000061">
    <property type="protein sequence ID" value="GGK44190.1"/>
    <property type="molecule type" value="Genomic_DNA"/>
</dbReference>
<gene>
    <name evidence="2" type="ORF">GCM10008955_42470</name>
</gene>
<keyword evidence="3" id="KW-1185">Reference proteome</keyword>
<dbReference type="Pfam" id="PF00665">
    <property type="entry name" value="rve"/>
    <property type="match status" value="1"/>
</dbReference>